<dbReference type="SUPFAM" id="SSF51395">
    <property type="entry name" value="FMN-linked oxidoreductases"/>
    <property type="match status" value="1"/>
</dbReference>
<dbReference type="PROSITE" id="PS51349">
    <property type="entry name" value="FMN_HYDROXY_ACID_DH_2"/>
    <property type="match status" value="1"/>
</dbReference>
<organism evidence="5 6">
    <name type="scientific">Armillaria novae-zelandiae</name>
    <dbReference type="NCBI Taxonomy" id="153914"/>
    <lineage>
        <taxon>Eukaryota</taxon>
        <taxon>Fungi</taxon>
        <taxon>Dikarya</taxon>
        <taxon>Basidiomycota</taxon>
        <taxon>Agaricomycotina</taxon>
        <taxon>Agaricomycetes</taxon>
        <taxon>Agaricomycetidae</taxon>
        <taxon>Agaricales</taxon>
        <taxon>Marasmiineae</taxon>
        <taxon>Physalacriaceae</taxon>
        <taxon>Armillaria</taxon>
    </lineage>
</organism>
<sequence>MNLYARLYLWSWFWHLFPLCFAINSIDTEGLPDTGLDTSDWVAGELPPLEEMWTLNDMQIAAKNVIAKRHYGEFFVLPASWKYGMRLLTEPTCISGRVSASTAIAFGMFQMSTSQHIFWATNFLLLSLLPQRPMRDTRINPPSCHSATAAGKAGILYVPSIYATKSLEEIAKVSLDGQVMFHQEYVCSNRSRLVDELKRFEDTGYKGIFLTIDNTGIDGIRSRSLRFTGAPGFSPAHSVTFDLAALAEIQNLTSLPIVPKGIQNRLLTHVLVSSSAFLRSTCPTMVDVPLIVLPRPWRSFLISNGMPQRCLSGWRCTQMAEYGGGTTVIILLALGARAVGLGRSPMFANVWGEQGVLRMIEILKAELETTMQLMGESKVKNINSSYVNTRLVDALLQDSEVQVANNLYGMSYHPLSVTVGITVIR</sequence>
<feature type="signal peptide" evidence="3">
    <location>
        <begin position="1"/>
        <end position="22"/>
    </location>
</feature>
<protein>
    <submittedName>
        <fullName evidence="5">FMN-dependent alpha-hydroxy acid dehydrogenase</fullName>
    </submittedName>
</protein>
<evidence type="ECO:0000256" key="3">
    <source>
        <dbReference type="SAM" id="SignalP"/>
    </source>
</evidence>
<keyword evidence="2" id="KW-0560">Oxidoreductase</keyword>
<comment type="caution">
    <text evidence="5">The sequence shown here is derived from an EMBL/GenBank/DDBJ whole genome shotgun (WGS) entry which is preliminary data.</text>
</comment>
<dbReference type="InterPro" id="IPR000262">
    <property type="entry name" value="FMN-dep_DH"/>
</dbReference>
<comment type="cofactor">
    <cofactor evidence="1">
        <name>FMN</name>
        <dbReference type="ChEBI" id="CHEBI:58210"/>
    </cofactor>
</comment>
<accession>A0AA39PT09</accession>
<feature type="domain" description="FMN hydroxy acid dehydrogenase" evidence="4">
    <location>
        <begin position="47"/>
        <end position="392"/>
    </location>
</feature>
<dbReference type="Pfam" id="PF01070">
    <property type="entry name" value="FMN_dh"/>
    <property type="match status" value="2"/>
</dbReference>
<evidence type="ECO:0000313" key="5">
    <source>
        <dbReference type="EMBL" id="KAK0489231.1"/>
    </source>
</evidence>
<name>A0AA39PT09_9AGAR</name>
<reference evidence="5" key="1">
    <citation type="submission" date="2023-06" db="EMBL/GenBank/DDBJ databases">
        <authorList>
            <consortium name="Lawrence Berkeley National Laboratory"/>
            <person name="Ahrendt S."/>
            <person name="Sahu N."/>
            <person name="Indic B."/>
            <person name="Wong-Bajracharya J."/>
            <person name="Merenyi Z."/>
            <person name="Ke H.-M."/>
            <person name="Monk M."/>
            <person name="Kocsube S."/>
            <person name="Drula E."/>
            <person name="Lipzen A."/>
            <person name="Balint B."/>
            <person name="Henrissat B."/>
            <person name="Andreopoulos B."/>
            <person name="Martin F.M."/>
            <person name="Harder C.B."/>
            <person name="Rigling D."/>
            <person name="Ford K.L."/>
            <person name="Foster G.D."/>
            <person name="Pangilinan J."/>
            <person name="Papanicolaou A."/>
            <person name="Barry K."/>
            <person name="LaButti K."/>
            <person name="Viragh M."/>
            <person name="Koriabine M."/>
            <person name="Yan M."/>
            <person name="Riley R."/>
            <person name="Champramary S."/>
            <person name="Plett K.L."/>
            <person name="Tsai I.J."/>
            <person name="Slot J."/>
            <person name="Sipos G."/>
            <person name="Plett J."/>
            <person name="Nagy L.G."/>
            <person name="Grigoriev I.V."/>
        </authorList>
    </citation>
    <scope>NUCLEOTIDE SEQUENCE</scope>
    <source>
        <strain evidence="5">ICMP 16352</strain>
    </source>
</reference>
<proteinExistence type="predicted"/>
<evidence type="ECO:0000256" key="1">
    <source>
        <dbReference type="ARBA" id="ARBA00001917"/>
    </source>
</evidence>
<evidence type="ECO:0000259" key="4">
    <source>
        <dbReference type="PROSITE" id="PS51349"/>
    </source>
</evidence>
<dbReference type="AlphaFoldDB" id="A0AA39PT09"/>
<dbReference type="Proteomes" id="UP001175227">
    <property type="component" value="Unassembled WGS sequence"/>
</dbReference>
<keyword evidence="6" id="KW-1185">Reference proteome</keyword>
<dbReference type="Gene3D" id="3.20.20.70">
    <property type="entry name" value="Aldolase class I"/>
    <property type="match status" value="2"/>
</dbReference>
<evidence type="ECO:0000313" key="6">
    <source>
        <dbReference type="Proteomes" id="UP001175227"/>
    </source>
</evidence>
<keyword evidence="3" id="KW-0732">Signal</keyword>
<dbReference type="EMBL" id="JAUEPR010000002">
    <property type="protein sequence ID" value="KAK0489231.1"/>
    <property type="molecule type" value="Genomic_DNA"/>
</dbReference>
<feature type="chain" id="PRO_5041335236" evidence="3">
    <location>
        <begin position="23"/>
        <end position="425"/>
    </location>
</feature>
<dbReference type="GO" id="GO:0016491">
    <property type="term" value="F:oxidoreductase activity"/>
    <property type="evidence" value="ECO:0007669"/>
    <property type="project" value="UniProtKB-KW"/>
</dbReference>
<dbReference type="InterPro" id="IPR013785">
    <property type="entry name" value="Aldolase_TIM"/>
</dbReference>
<dbReference type="InterPro" id="IPR037396">
    <property type="entry name" value="FMN_HAD"/>
</dbReference>
<evidence type="ECO:0000256" key="2">
    <source>
        <dbReference type="ARBA" id="ARBA00023002"/>
    </source>
</evidence>
<dbReference type="PANTHER" id="PTHR10578:SF149">
    <property type="entry name" value="2-HYDROXYACID OXIDASE 2"/>
    <property type="match status" value="1"/>
</dbReference>
<dbReference type="PANTHER" id="PTHR10578">
    <property type="entry name" value="S -2-HYDROXY-ACID OXIDASE-RELATED"/>
    <property type="match status" value="1"/>
</dbReference>
<gene>
    <name evidence="5" type="ORF">IW261DRAFT_1603021</name>
</gene>